<dbReference type="Proteomes" id="UP000556026">
    <property type="component" value="Unassembled WGS sequence"/>
</dbReference>
<dbReference type="CDD" id="cd03801">
    <property type="entry name" value="GT4_PimA-like"/>
    <property type="match status" value="1"/>
</dbReference>
<keyword evidence="3" id="KW-0808">Transferase</keyword>
<feature type="domain" description="Glycosyl transferase family 1" evidence="1">
    <location>
        <begin position="185"/>
        <end position="343"/>
    </location>
</feature>
<sequence length="367" mass="41431">MKIAFFVVKNIERGGGIEKYTLELGRRLTARGHEVTLYSMAHYGDVVGKVHGMTVVKVPSIWHPALEKLSASAAAALHLVFIAPKYDIVHCHSVASGAFAPLLALRQKRCLLQMHGIEWQRSRWNFLGRSLLKLLETISLASNRYLTAVSQTQCDYYHDTRGVQMRYIPTGAEVKERVPAQEIFSLGLEAKRYILFASRLVPEKGAHYLISAFRRIATDYKLVIAGDVKGEGGYKETLNSLSGGDPRILFPGYVEGRLLEELFAHAAVYVQPSEIEGLSIALLEAMSYGNCCLVSDIPENREALADTGFTFRNKDIEHLKDQLEKILGFPEEDRESWGRLARTRVERHYSWDHVADEFEGYYRVVSH</sequence>
<name>A0A6V8MK59_9BACT</name>
<dbReference type="SUPFAM" id="SSF53756">
    <property type="entry name" value="UDP-Glycosyltransferase/glycogen phosphorylase"/>
    <property type="match status" value="1"/>
</dbReference>
<organism evidence="3 4">
    <name type="scientific">Geomonas silvestris</name>
    <dbReference type="NCBI Taxonomy" id="2740184"/>
    <lineage>
        <taxon>Bacteria</taxon>
        <taxon>Pseudomonadati</taxon>
        <taxon>Thermodesulfobacteriota</taxon>
        <taxon>Desulfuromonadia</taxon>
        <taxon>Geobacterales</taxon>
        <taxon>Geobacteraceae</taxon>
        <taxon>Geomonas</taxon>
    </lineage>
</organism>
<evidence type="ECO:0000313" key="4">
    <source>
        <dbReference type="Proteomes" id="UP000556026"/>
    </source>
</evidence>
<dbReference type="Pfam" id="PF00534">
    <property type="entry name" value="Glycos_transf_1"/>
    <property type="match status" value="1"/>
</dbReference>
<protein>
    <submittedName>
        <fullName evidence="3">Glycosyl transferase</fullName>
    </submittedName>
</protein>
<accession>A0A6V8MK59</accession>
<keyword evidence="4" id="KW-1185">Reference proteome</keyword>
<evidence type="ECO:0000313" key="3">
    <source>
        <dbReference type="EMBL" id="GFO60314.1"/>
    </source>
</evidence>
<dbReference type="PANTHER" id="PTHR45947">
    <property type="entry name" value="SULFOQUINOVOSYL TRANSFERASE SQD2"/>
    <property type="match status" value="1"/>
</dbReference>
<dbReference type="RefSeq" id="WP_183355139.1">
    <property type="nucleotide sequence ID" value="NZ_BLXX01000008.1"/>
</dbReference>
<dbReference type="GO" id="GO:0016758">
    <property type="term" value="F:hexosyltransferase activity"/>
    <property type="evidence" value="ECO:0007669"/>
    <property type="project" value="TreeGrafter"/>
</dbReference>
<dbReference type="AlphaFoldDB" id="A0A6V8MK59"/>
<dbReference type="Gene3D" id="3.40.50.2000">
    <property type="entry name" value="Glycogen Phosphorylase B"/>
    <property type="match status" value="2"/>
</dbReference>
<feature type="domain" description="Glycosyltransferase subfamily 4-like N-terminal" evidence="2">
    <location>
        <begin position="15"/>
        <end position="173"/>
    </location>
</feature>
<comment type="caution">
    <text evidence="3">The sequence shown here is derived from an EMBL/GenBank/DDBJ whole genome shotgun (WGS) entry which is preliminary data.</text>
</comment>
<evidence type="ECO:0000259" key="2">
    <source>
        <dbReference type="Pfam" id="PF13439"/>
    </source>
</evidence>
<dbReference type="EMBL" id="BLXX01000008">
    <property type="protein sequence ID" value="GFO60314.1"/>
    <property type="molecule type" value="Genomic_DNA"/>
</dbReference>
<proteinExistence type="predicted"/>
<gene>
    <name evidence="3" type="ORF">GMST_26390</name>
</gene>
<dbReference type="InterPro" id="IPR028098">
    <property type="entry name" value="Glyco_trans_4-like_N"/>
</dbReference>
<dbReference type="PANTHER" id="PTHR45947:SF3">
    <property type="entry name" value="SULFOQUINOVOSYL TRANSFERASE SQD2"/>
    <property type="match status" value="1"/>
</dbReference>
<evidence type="ECO:0000259" key="1">
    <source>
        <dbReference type="Pfam" id="PF00534"/>
    </source>
</evidence>
<dbReference type="InterPro" id="IPR050194">
    <property type="entry name" value="Glycosyltransferase_grp1"/>
</dbReference>
<dbReference type="Pfam" id="PF13439">
    <property type="entry name" value="Glyco_transf_4"/>
    <property type="match status" value="1"/>
</dbReference>
<reference evidence="4" key="1">
    <citation type="submission" date="2020-06" db="EMBL/GenBank/DDBJ databases">
        <title>Draft genomic sequence of Geomonas sp. Red330.</title>
        <authorList>
            <person name="Itoh H."/>
            <person name="Zhenxing X."/>
            <person name="Ushijima N."/>
            <person name="Masuda Y."/>
            <person name="Shiratori Y."/>
            <person name="Senoo K."/>
        </authorList>
    </citation>
    <scope>NUCLEOTIDE SEQUENCE [LARGE SCALE GENOMIC DNA]</scope>
    <source>
        <strain evidence="4">Red330</strain>
    </source>
</reference>
<dbReference type="InterPro" id="IPR001296">
    <property type="entry name" value="Glyco_trans_1"/>
</dbReference>